<feature type="region of interest" description="Disordered" evidence="1">
    <location>
        <begin position="26"/>
        <end position="73"/>
    </location>
</feature>
<evidence type="ECO:0000313" key="3">
    <source>
        <dbReference type="EMBL" id="TQM65017.1"/>
    </source>
</evidence>
<gene>
    <name evidence="3" type="ORF">FBY41_1399</name>
</gene>
<reference evidence="3 4" key="1">
    <citation type="submission" date="2019-06" db="EMBL/GenBank/DDBJ databases">
        <title>Genome sequencing of plant associated microbes to promote plant fitness in Sorghum bicolor and Oryza sativa.</title>
        <authorList>
            <person name="Coleman-Derr D."/>
        </authorList>
    </citation>
    <scope>NUCLEOTIDE SEQUENCE [LARGE SCALE GENOMIC DNA]</scope>
    <source>
        <strain evidence="3 4">KV-663</strain>
    </source>
</reference>
<keyword evidence="2" id="KW-0732">Signal</keyword>
<protein>
    <recommendedName>
        <fullName evidence="5">Secreted protein</fullName>
    </recommendedName>
</protein>
<evidence type="ECO:0000256" key="1">
    <source>
        <dbReference type="SAM" id="MobiDB-lite"/>
    </source>
</evidence>
<organism evidence="3 4">
    <name type="scientific">Humibacillus xanthopallidus</name>
    <dbReference type="NCBI Taxonomy" id="412689"/>
    <lineage>
        <taxon>Bacteria</taxon>
        <taxon>Bacillati</taxon>
        <taxon>Actinomycetota</taxon>
        <taxon>Actinomycetes</taxon>
        <taxon>Micrococcales</taxon>
        <taxon>Intrasporangiaceae</taxon>
        <taxon>Humibacillus</taxon>
    </lineage>
</organism>
<dbReference type="OrthoDB" id="4867099at2"/>
<evidence type="ECO:0008006" key="5">
    <source>
        <dbReference type="Google" id="ProtNLM"/>
    </source>
</evidence>
<dbReference type="EMBL" id="VFPM01000001">
    <property type="protein sequence ID" value="TQM65017.1"/>
    <property type="molecule type" value="Genomic_DNA"/>
</dbReference>
<name>A0A543I377_9MICO</name>
<dbReference type="Proteomes" id="UP000316747">
    <property type="component" value="Unassembled WGS sequence"/>
</dbReference>
<accession>A0A543I377</accession>
<evidence type="ECO:0000256" key="2">
    <source>
        <dbReference type="SAM" id="SignalP"/>
    </source>
</evidence>
<evidence type="ECO:0000313" key="4">
    <source>
        <dbReference type="Proteomes" id="UP000316747"/>
    </source>
</evidence>
<feature type="signal peptide" evidence="2">
    <location>
        <begin position="1"/>
        <end position="25"/>
    </location>
</feature>
<feature type="compositionally biased region" description="Low complexity" evidence="1">
    <location>
        <begin position="45"/>
        <end position="73"/>
    </location>
</feature>
<feature type="chain" id="PRO_5021973745" description="Secreted protein" evidence="2">
    <location>
        <begin position="26"/>
        <end position="262"/>
    </location>
</feature>
<comment type="caution">
    <text evidence="3">The sequence shown here is derived from an EMBL/GenBank/DDBJ whole genome shotgun (WGS) entry which is preliminary data.</text>
</comment>
<proteinExistence type="predicted"/>
<dbReference type="AlphaFoldDB" id="A0A543I377"/>
<sequence length="262" mass="25661">MRTSTPFRRALPLVALLAVVGPAAACGQASPSGTATPAGGGTSTGGTATSADAPAPTDPTDGAASSGAGASASGHGVRLEATFAIGFPEQPTDPGVRKKSGVVVTYTLTREGGGAGELVAYDVVPDGLGSAGLPPDVNPEHAWVYANGTAVRISKQGFASAPGTTFVAAPTIGARVIPAGGSLQGRAYAVSPAELDVPGAEFSAPRAPLPPGSSAWEFCVQVGDRLPGMRPSAVGQGVLEAPVRAPEGDELVCTPAVTLASP</sequence>
<dbReference type="RefSeq" id="WP_141842577.1">
    <property type="nucleotide sequence ID" value="NZ_VFPM01000001.1"/>
</dbReference>
<feature type="compositionally biased region" description="Low complexity" evidence="1">
    <location>
        <begin position="26"/>
        <end position="37"/>
    </location>
</feature>
<keyword evidence="4" id="KW-1185">Reference proteome</keyword>